<dbReference type="EMBL" id="JASCZI010091548">
    <property type="protein sequence ID" value="MED6150651.1"/>
    <property type="molecule type" value="Genomic_DNA"/>
</dbReference>
<comment type="caution">
    <text evidence="1">The sequence shown here is derived from an EMBL/GenBank/DDBJ whole genome shotgun (WGS) entry which is preliminary data.</text>
</comment>
<reference evidence="1 2" key="1">
    <citation type="journal article" date="2023" name="Plants (Basel)">
        <title>Bridging the Gap: Combining Genomics and Transcriptomics Approaches to Understand Stylosanthes scabra, an Orphan Legume from the Brazilian Caatinga.</title>
        <authorList>
            <person name="Ferreira-Neto J.R.C."/>
            <person name="da Silva M.D."/>
            <person name="Binneck E."/>
            <person name="de Melo N.F."/>
            <person name="da Silva R.H."/>
            <person name="de Melo A.L.T.M."/>
            <person name="Pandolfi V."/>
            <person name="Bustamante F.O."/>
            <person name="Brasileiro-Vidal A.C."/>
            <person name="Benko-Iseppon A.M."/>
        </authorList>
    </citation>
    <scope>NUCLEOTIDE SEQUENCE [LARGE SCALE GENOMIC DNA]</scope>
    <source>
        <tissue evidence="1">Leaves</tissue>
    </source>
</reference>
<feature type="non-terminal residue" evidence="1">
    <location>
        <position position="1"/>
    </location>
</feature>
<proteinExistence type="predicted"/>
<gene>
    <name evidence="1" type="ORF">PIB30_074492</name>
</gene>
<evidence type="ECO:0000313" key="2">
    <source>
        <dbReference type="Proteomes" id="UP001341840"/>
    </source>
</evidence>
<keyword evidence="2" id="KW-1185">Reference proteome</keyword>
<organism evidence="1 2">
    <name type="scientific">Stylosanthes scabra</name>
    <dbReference type="NCBI Taxonomy" id="79078"/>
    <lineage>
        <taxon>Eukaryota</taxon>
        <taxon>Viridiplantae</taxon>
        <taxon>Streptophyta</taxon>
        <taxon>Embryophyta</taxon>
        <taxon>Tracheophyta</taxon>
        <taxon>Spermatophyta</taxon>
        <taxon>Magnoliopsida</taxon>
        <taxon>eudicotyledons</taxon>
        <taxon>Gunneridae</taxon>
        <taxon>Pentapetalae</taxon>
        <taxon>rosids</taxon>
        <taxon>fabids</taxon>
        <taxon>Fabales</taxon>
        <taxon>Fabaceae</taxon>
        <taxon>Papilionoideae</taxon>
        <taxon>50 kb inversion clade</taxon>
        <taxon>dalbergioids sensu lato</taxon>
        <taxon>Dalbergieae</taxon>
        <taxon>Pterocarpus clade</taxon>
        <taxon>Stylosanthes</taxon>
    </lineage>
</organism>
<accession>A0ABU6TPE9</accession>
<evidence type="ECO:0000313" key="1">
    <source>
        <dbReference type="EMBL" id="MED6150651.1"/>
    </source>
</evidence>
<name>A0ABU6TPE9_9FABA</name>
<protein>
    <submittedName>
        <fullName evidence="1">Uncharacterized protein</fullName>
    </submittedName>
</protein>
<dbReference type="Proteomes" id="UP001341840">
    <property type="component" value="Unassembled WGS sequence"/>
</dbReference>
<sequence>LNNTNNNGSSGSSSVVASFRLNRNDNSGSFSRSLRLLPRCSRRSSSNSSSSVNKPSTSVIVRVFFISRLFQPWAAAL</sequence>